<evidence type="ECO:0000256" key="1">
    <source>
        <dbReference type="SAM" id="MobiDB-lite"/>
    </source>
</evidence>
<dbReference type="AlphaFoldDB" id="A0AAV8WA15"/>
<dbReference type="EMBL" id="JANEYG010000005">
    <property type="protein sequence ID" value="KAJ8923172.1"/>
    <property type="molecule type" value="Genomic_DNA"/>
</dbReference>
<protein>
    <submittedName>
        <fullName evidence="2">Uncharacterized protein</fullName>
    </submittedName>
</protein>
<gene>
    <name evidence="2" type="ORF">NQ315_001726</name>
</gene>
<comment type="caution">
    <text evidence="2">The sequence shown here is derived from an EMBL/GenBank/DDBJ whole genome shotgun (WGS) entry which is preliminary data.</text>
</comment>
<name>A0AAV8WA15_9CUCU</name>
<keyword evidence="3" id="KW-1185">Reference proteome</keyword>
<accession>A0AAV8WA15</accession>
<proteinExistence type="predicted"/>
<dbReference type="Proteomes" id="UP001159042">
    <property type="component" value="Unassembled WGS sequence"/>
</dbReference>
<evidence type="ECO:0000313" key="3">
    <source>
        <dbReference type="Proteomes" id="UP001159042"/>
    </source>
</evidence>
<sequence length="49" mass="5836">MSGHVEHPCTTRSTPNTNLSKDPRQRLQGWSKRWMQTRKRYNLDLIPVN</sequence>
<evidence type="ECO:0000313" key="2">
    <source>
        <dbReference type="EMBL" id="KAJ8923172.1"/>
    </source>
</evidence>
<feature type="region of interest" description="Disordered" evidence="1">
    <location>
        <begin position="1"/>
        <end position="31"/>
    </location>
</feature>
<feature type="compositionally biased region" description="Polar residues" evidence="1">
    <location>
        <begin position="10"/>
        <end position="20"/>
    </location>
</feature>
<reference evidence="2 3" key="1">
    <citation type="journal article" date="2023" name="Insect Mol. Biol.">
        <title>Genome sequencing provides insights into the evolution of gene families encoding plant cell wall-degrading enzymes in longhorned beetles.</title>
        <authorList>
            <person name="Shin N.R."/>
            <person name="Okamura Y."/>
            <person name="Kirsch R."/>
            <person name="Pauchet Y."/>
        </authorList>
    </citation>
    <scope>NUCLEOTIDE SEQUENCE [LARGE SCALE GENOMIC DNA]</scope>
    <source>
        <strain evidence="2">EAD_L_NR</strain>
    </source>
</reference>
<organism evidence="2 3">
    <name type="scientific">Exocentrus adspersus</name>
    <dbReference type="NCBI Taxonomy" id="1586481"/>
    <lineage>
        <taxon>Eukaryota</taxon>
        <taxon>Metazoa</taxon>
        <taxon>Ecdysozoa</taxon>
        <taxon>Arthropoda</taxon>
        <taxon>Hexapoda</taxon>
        <taxon>Insecta</taxon>
        <taxon>Pterygota</taxon>
        <taxon>Neoptera</taxon>
        <taxon>Endopterygota</taxon>
        <taxon>Coleoptera</taxon>
        <taxon>Polyphaga</taxon>
        <taxon>Cucujiformia</taxon>
        <taxon>Chrysomeloidea</taxon>
        <taxon>Cerambycidae</taxon>
        <taxon>Lamiinae</taxon>
        <taxon>Acanthocinini</taxon>
        <taxon>Exocentrus</taxon>
    </lineage>
</organism>